<protein>
    <submittedName>
        <fullName evidence="1">Uncharacterized protein</fullName>
    </submittedName>
</protein>
<dbReference type="InterPro" id="IPR009881">
    <property type="entry name" value="DUF1433"/>
</dbReference>
<reference evidence="2" key="1">
    <citation type="journal article" date="2013" name="Genome Announc.">
        <title>Complete Chromosome Sequence of Carnobacterium maltaromaticum LMA 28.</title>
        <authorList>
            <person name="Cailliez-Grimal C."/>
            <person name="Chaillou S."/>
            <person name="Anba-Mondoloni J."/>
            <person name="Loux V."/>
            <person name="Afzal M.I."/>
            <person name="Rahman A."/>
            <person name="Kergourlay G."/>
            <person name="Champomier-Verges M.C."/>
            <person name="Zagorec M."/>
            <person name="Dalgaard P."/>
            <person name="Leisner J.J."/>
            <person name="Prevost H."/>
            <person name="Revol-Junelles A.M."/>
            <person name="Borges F."/>
        </authorList>
    </citation>
    <scope>NUCLEOTIDE SEQUENCE</scope>
    <source>
        <strain evidence="2">LMA28</strain>
    </source>
</reference>
<dbReference type="KEGG" id="cml:BN424_3652"/>
<evidence type="ECO:0000313" key="2">
    <source>
        <dbReference type="Proteomes" id="UP000000212"/>
    </source>
</evidence>
<keyword evidence="2" id="KW-1185">Reference proteome</keyword>
<dbReference type="Gene3D" id="3.10.450.130">
    <property type="entry name" value="folded 79 residue fragment of lin0334 like domains"/>
    <property type="match status" value="1"/>
</dbReference>
<organism evidence="1 2">
    <name type="scientific">Carnobacterium maltaromaticum LMA28</name>
    <dbReference type="NCBI Taxonomy" id="1234679"/>
    <lineage>
        <taxon>Bacteria</taxon>
        <taxon>Bacillati</taxon>
        <taxon>Bacillota</taxon>
        <taxon>Bacilli</taxon>
        <taxon>Lactobacillales</taxon>
        <taxon>Carnobacteriaceae</taxon>
        <taxon>Carnobacterium</taxon>
    </lineage>
</organism>
<proteinExistence type="predicted"/>
<dbReference type="OrthoDB" id="2366279at2"/>
<dbReference type="Pfam" id="PF07252">
    <property type="entry name" value="DUF1433"/>
    <property type="match status" value="1"/>
</dbReference>
<evidence type="ECO:0000313" key="1">
    <source>
        <dbReference type="EMBL" id="CCO13057.2"/>
    </source>
</evidence>
<name>K8E7W9_CARML</name>
<dbReference type="AlphaFoldDB" id="K8E7W9"/>
<dbReference type="EMBL" id="HE999757">
    <property type="protein sequence ID" value="CCO13057.2"/>
    <property type="molecule type" value="Genomic_DNA"/>
</dbReference>
<gene>
    <name evidence="1" type="ORF">BN424_3652</name>
</gene>
<accession>K8E7W9</accession>
<sequence>MKAIQEKEFIKVEGPRIEKFLKYNYEGIETVTFIDTKVSPMGVPYVEGYVNDNKDMSFSADIYKEHFETALNSTGAIPLTTKDKVVESGFTPVSEIEKEKNTK</sequence>
<dbReference type="HOGENOM" id="CLU_139196_2_0_9"/>
<dbReference type="Proteomes" id="UP000000212">
    <property type="component" value="Chromosome"/>
</dbReference>